<dbReference type="Pfam" id="PF00534">
    <property type="entry name" value="Glycos_transf_1"/>
    <property type="match status" value="1"/>
</dbReference>
<dbReference type="PANTHER" id="PTHR45947">
    <property type="entry name" value="SULFOQUINOVOSYL TRANSFERASE SQD2"/>
    <property type="match status" value="1"/>
</dbReference>
<evidence type="ECO:0000259" key="1">
    <source>
        <dbReference type="Pfam" id="PF00534"/>
    </source>
</evidence>
<name>A0A645AYW1_9ZZZZ</name>
<accession>A0A645AYW1</accession>
<dbReference type="SUPFAM" id="SSF53756">
    <property type="entry name" value="UDP-Glycosyltransferase/glycogen phosphorylase"/>
    <property type="match status" value="1"/>
</dbReference>
<dbReference type="CDD" id="cd03801">
    <property type="entry name" value="GT4_PimA-like"/>
    <property type="match status" value="1"/>
</dbReference>
<sequence length="350" mass="39638">MRVLILGPVVNNKTSGGVAVFDEGLCNGFKELGDESNILSIEKSSKLDNLVIESNKPKPSKIPFLTGRIAKAIKQYKPDLVISSLQYSIGIKKYKRKWPSAKYIQVLHGFPCPINGKFKSWSVNKVAKYSRKHFNYVVTVSFLSYAINKKINNILCDKVIHNGCALVPNNSNSERTIDFIYVGRLFRDKEVEMIGDAFKLLKNAKPELKLAVAGFGELEPLFTNGKFKDSGIEYLGKLTQDQVRDYLSRSKFFISMNPLEPFGTVFNEAVMNGCNIVTQSSNGSMALFLKKDYFHCADCVNKNELSNRLLMISDSYTPISNEEKQKFVDYMSFRRAAKEYKDLAFENKEQ</sequence>
<reference evidence="2" key="1">
    <citation type="submission" date="2019-08" db="EMBL/GenBank/DDBJ databases">
        <authorList>
            <person name="Kucharzyk K."/>
            <person name="Murdoch R.W."/>
            <person name="Higgins S."/>
            <person name="Loffler F."/>
        </authorList>
    </citation>
    <scope>NUCLEOTIDE SEQUENCE</scope>
</reference>
<proteinExistence type="predicted"/>
<dbReference type="EMBL" id="VSSQ01016311">
    <property type="protein sequence ID" value="MPM57511.1"/>
    <property type="molecule type" value="Genomic_DNA"/>
</dbReference>
<protein>
    <recommendedName>
        <fullName evidence="1">Glycosyl transferase family 1 domain-containing protein</fullName>
    </recommendedName>
</protein>
<dbReference type="GO" id="GO:0016757">
    <property type="term" value="F:glycosyltransferase activity"/>
    <property type="evidence" value="ECO:0007669"/>
    <property type="project" value="InterPro"/>
</dbReference>
<gene>
    <name evidence="2" type="ORF">SDC9_104333</name>
</gene>
<dbReference type="AlphaFoldDB" id="A0A645AYW1"/>
<dbReference type="InterPro" id="IPR050194">
    <property type="entry name" value="Glycosyltransferase_grp1"/>
</dbReference>
<feature type="domain" description="Glycosyl transferase family 1" evidence="1">
    <location>
        <begin position="173"/>
        <end position="311"/>
    </location>
</feature>
<dbReference type="PANTHER" id="PTHR45947:SF3">
    <property type="entry name" value="SULFOQUINOVOSYL TRANSFERASE SQD2"/>
    <property type="match status" value="1"/>
</dbReference>
<dbReference type="Gene3D" id="3.40.50.2000">
    <property type="entry name" value="Glycogen Phosphorylase B"/>
    <property type="match status" value="2"/>
</dbReference>
<dbReference type="InterPro" id="IPR001296">
    <property type="entry name" value="Glyco_trans_1"/>
</dbReference>
<evidence type="ECO:0000313" key="2">
    <source>
        <dbReference type="EMBL" id="MPM57511.1"/>
    </source>
</evidence>
<comment type="caution">
    <text evidence="2">The sequence shown here is derived from an EMBL/GenBank/DDBJ whole genome shotgun (WGS) entry which is preliminary data.</text>
</comment>
<organism evidence="2">
    <name type="scientific">bioreactor metagenome</name>
    <dbReference type="NCBI Taxonomy" id="1076179"/>
    <lineage>
        <taxon>unclassified sequences</taxon>
        <taxon>metagenomes</taxon>
        <taxon>ecological metagenomes</taxon>
    </lineage>
</organism>